<dbReference type="Proteomes" id="UP001177258">
    <property type="component" value="Unassembled WGS sequence"/>
</dbReference>
<dbReference type="AlphaFoldDB" id="A0AA90PII0"/>
<dbReference type="RefSeq" id="WP_305516433.1">
    <property type="nucleotide sequence ID" value="NZ_JAUPEV010000002.1"/>
</dbReference>
<evidence type="ECO:0000313" key="3">
    <source>
        <dbReference type="Proteomes" id="UP001177258"/>
    </source>
</evidence>
<name>A0AA90PII0_9HELI</name>
<keyword evidence="4" id="KW-1185">Reference proteome</keyword>
<comment type="caution">
    <text evidence="2">The sequence shown here is derived from an EMBL/GenBank/DDBJ whole genome shotgun (WGS) entry which is preliminary data.</text>
</comment>
<proteinExistence type="predicted"/>
<evidence type="ECO:0008006" key="5">
    <source>
        <dbReference type="Google" id="ProtNLM"/>
    </source>
</evidence>
<accession>A0AA90PII0</accession>
<evidence type="ECO:0000313" key="2">
    <source>
        <dbReference type="EMBL" id="MDP2538456.1"/>
    </source>
</evidence>
<organism evidence="2 3">
    <name type="scientific">Helicobacter cappadocius</name>
    <dbReference type="NCBI Taxonomy" id="3063998"/>
    <lineage>
        <taxon>Bacteria</taxon>
        <taxon>Pseudomonadati</taxon>
        <taxon>Campylobacterota</taxon>
        <taxon>Epsilonproteobacteria</taxon>
        <taxon>Campylobacterales</taxon>
        <taxon>Helicobacteraceae</taxon>
        <taxon>Helicobacter</taxon>
    </lineage>
</organism>
<reference evidence="1 3" key="3">
    <citation type="journal article" date="2024" name="Syst. Appl. Microbiol.">
        <title>Helicobacter cappadocius sp. nov., from lizards: The first psychrotrophic Helicobacter species.</title>
        <authorList>
            <person name="Aydin F."/>
            <person name="Tarhane S."/>
            <person name="Karakaya E."/>
            <person name="Abay S."/>
            <person name="Kayman T."/>
            <person name="Guran O."/>
            <person name="Bozkurt E."/>
            <person name="Uzum N."/>
            <person name="Avci A."/>
            <person name="Olgun K."/>
            <person name="Jablonski D."/>
            <person name="Guran C."/>
            <person name="Burcin Saticioglu I."/>
        </authorList>
    </citation>
    <scope>NUCLEOTIDE SEQUENCE [LARGE SCALE GENOMIC DNA]</scope>
    <source>
        <strain evidence="1">Faydin-H75</strain>
        <strain evidence="3">faydin-H76</strain>
    </source>
</reference>
<dbReference type="Proteomes" id="UP001240777">
    <property type="component" value="Unassembled WGS sequence"/>
</dbReference>
<gene>
    <name evidence="1" type="ORF">Q5I04_01480</name>
    <name evidence="2" type="ORF">Q5I06_01480</name>
</gene>
<evidence type="ECO:0000313" key="4">
    <source>
        <dbReference type="Proteomes" id="UP001240777"/>
    </source>
</evidence>
<protein>
    <recommendedName>
        <fullName evidence="5">Glycosyltransferase family 8 protein</fullName>
    </recommendedName>
</protein>
<reference evidence="2 4" key="1">
    <citation type="submission" date="2023-07" db="EMBL/GenBank/DDBJ databases">
        <title>Unpublished Manusciprt.</title>
        <authorList>
            <person name="Aydin F."/>
            <person name="Tarhane S."/>
            <person name="Saticioglu I.B."/>
            <person name="Karakaya E."/>
            <person name="Abay S."/>
            <person name="Guran O."/>
            <person name="Bozkurt E."/>
            <person name="Uzum N."/>
            <person name="Olgun K."/>
            <person name="Jablonski D."/>
        </authorList>
    </citation>
    <scope>NUCLEOTIDE SEQUENCE</scope>
    <source>
        <strain evidence="4">faydin-H75</strain>
        <strain evidence="2">Faydin-H76</strain>
    </source>
</reference>
<sequence>MQNTTAQKQIIPVMFCFDTNYVIPASVAFFSLLKNTKYTYMGGGDRI</sequence>
<dbReference type="EMBL" id="JAUPEV010000002">
    <property type="protein sequence ID" value="MDO7252589.1"/>
    <property type="molecule type" value="Genomic_DNA"/>
</dbReference>
<reference evidence="1" key="2">
    <citation type="submission" date="2023-07" db="EMBL/GenBank/DDBJ databases">
        <authorList>
            <person name="Aydin F."/>
            <person name="Tarhane S."/>
            <person name="Saticioglu I.B."/>
            <person name="Karakaya E."/>
            <person name="Abay S."/>
            <person name="Guran O."/>
            <person name="Bozkurt E."/>
            <person name="Uzum N."/>
            <person name="Olgun K."/>
            <person name="Jablonski D."/>
        </authorList>
    </citation>
    <scope>NUCLEOTIDE SEQUENCE</scope>
    <source>
        <strain evidence="1">Faydin-H75</strain>
    </source>
</reference>
<evidence type="ECO:0000313" key="1">
    <source>
        <dbReference type="EMBL" id="MDO7252589.1"/>
    </source>
</evidence>
<dbReference type="EMBL" id="JAUYZK010000002">
    <property type="protein sequence ID" value="MDP2538456.1"/>
    <property type="molecule type" value="Genomic_DNA"/>
</dbReference>